<dbReference type="AlphaFoldDB" id="A0A7W7N279"/>
<dbReference type="InterPro" id="IPR038772">
    <property type="entry name" value="Sph/SMPD2-like"/>
</dbReference>
<sequence>MKARVLTLNTLFQGNSRARLGVLAGILEEADYDVVCLQEVISPLNLARLRRAVKSYPHVAHASAFPVVRGGLVTLSRLPIVRRNYRAFKPTRPARPEWLMRKGAFFTRVRLPASGGFLTVVNTHLSANMDMDWAPSNVYTKTEESELRELAAHIGRVDAAEPMVVMGDFNVPRDHRLFQDFASAAGLRDALNGDTATTYNPDYAAIGPIDQMLIRPGMDATTRVVFKDRIRLPDGTETYLSDHYGIEATITTMA</sequence>
<keyword evidence="3" id="KW-0378">Hydrolase</keyword>
<keyword evidence="5" id="KW-1185">Reference proteome</keyword>
<dbReference type="RefSeq" id="WP_184889900.1">
    <property type="nucleotide sequence ID" value="NZ_BAAAHD010000034.1"/>
</dbReference>
<keyword evidence="3" id="KW-0255">Endonuclease</keyword>
<evidence type="ECO:0000313" key="2">
    <source>
        <dbReference type="EMBL" id="GAA0574151.1"/>
    </source>
</evidence>
<evidence type="ECO:0000313" key="4">
    <source>
        <dbReference type="Proteomes" id="UP000549343"/>
    </source>
</evidence>
<dbReference type="Gene3D" id="3.60.10.10">
    <property type="entry name" value="Endonuclease/exonuclease/phosphatase"/>
    <property type="match status" value="1"/>
</dbReference>
<reference evidence="3 4" key="3">
    <citation type="submission" date="2020-08" db="EMBL/GenBank/DDBJ databases">
        <title>Sequencing the genomes of 1000 actinobacteria strains.</title>
        <authorList>
            <person name="Klenk H.-P."/>
        </authorList>
    </citation>
    <scope>NUCLEOTIDE SEQUENCE [LARGE SCALE GENOMIC DNA]</scope>
    <source>
        <strain evidence="3 4">DSM 44772</strain>
    </source>
</reference>
<reference evidence="2" key="1">
    <citation type="journal article" date="2014" name="Int. J. Syst. Evol. Microbiol.">
        <title>Complete genome of a new Firmicutes species belonging to the dominant human colonic microbiota ('Ruminococcus bicirculans') reveals two chromosomes and a selective capacity to utilize plant glucans.</title>
        <authorList>
            <consortium name="NISC Comparative Sequencing Program"/>
            <person name="Wegmann U."/>
            <person name="Louis P."/>
            <person name="Goesmann A."/>
            <person name="Henrissat B."/>
            <person name="Duncan S.H."/>
            <person name="Flint H.J."/>
        </authorList>
    </citation>
    <scope>NUCLEOTIDE SEQUENCE</scope>
    <source>
        <strain evidence="2">JCM 10667</strain>
    </source>
</reference>
<dbReference type="SUPFAM" id="SSF56219">
    <property type="entry name" value="DNase I-like"/>
    <property type="match status" value="1"/>
</dbReference>
<keyword evidence="3" id="KW-0540">Nuclease</keyword>
<dbReference type="InterPro" id="IPR036691">
    <property type="entry name" value="Endo/exonu/phosph_ase_sf"/>
</dbReference>
<dbReference type="Proteomes" id="UP000549343">
    <property type="component" value="Unassembled WGS sequence"/>
</dbReference>
<dbReference type="Proteomes" id="UP001501427">
    <property type="component" value="Unassembled WGS sequence"/>
</dbReference>
<dbReference type="EMBL" id="JACHMV010000001">
    <property type="protein sequence ID" value="MBB4778715.1"/>
    <property type="molecule type" value="Genomic_DNA"/>
</dbReference>
<proteinExistence type="predicted"/>
<dbReference type="PANTHER" id="PTHR16320:SF23">
    <property type="entry name" value="SPHINGOMYELINASE C 1"/>
    <property type="match status" value="1"/>
</dbReference>
<reference evidence="5" key="2">
    <citation type="journal article" date="2019" name="Int. J. Syst. Evol. Microbiol.">
        <title>The Global Catalogue of Microorganisms (GCM) 10K type strain sequencing project: providing services to taxonomists for standard genome sequencing and annotation.</title>
        <authorList>
            <consortium name="The Broad Institute Genomics Platform"/>
            <consortium name="The Broad Institute Genome Sequencing Center for Infectious Disease"/>
            <person name="Wu L."/>
            <person name="Ma J."/>
        </authorList>
    </citation>
    <scope>NUCLEOTIDE SEQUENCE [LARGE SCALE GENOMIC DNA]</scope>
    <source>
        <strain evidence="5">JCM 10667</strain>
    </source>
</reference>
<accession>A0A7W7N279</accession>
<gene>
    <name evidence="3" type="ORF">F4557_007133</name>
    <name evidence="2" type="ORF">GCM10009546_41060</name>
</gene>
<keyword evidence="3" id="KW-0269">Exonuclease</keyword>
<evidence type="ECO:0000313" key="5">
    <source>
        <dbReference type="Proteomes" id="UP001501427"/>
    </source>
</evidence>
<organism evidence="3 4">
    <name type="scientific">Actinomadura livida</name>
    <dbReference type="NCBI Taxonomy" id="79909"/>
    <lineage>
        <taxon>Bacteria</taxon>
        <taxon>Bacillati</taxon>
        <taxon>Actinomycetota</taxon>
        <taxon>Actinomycetes</taxon>
        <taxon>Streptosporangiales</taxon>
        <taxon>Thermomonosporaceae</taxon>
        <taxon>Actinomadura</taxon>
    </lineage>
</organism>
<name>A0A7W7N279_9ACTN</name>
<feature type="domain" description="Endonuclease/exonuclease/phosphatase" evidence="1">
    <location>
        <begin position="6"/>
        <end position="243"/>
    </location>
</feature>
<dbReference type="GO" id="GO:0004767">
    <property type="term" value="F:sphingomyelin phosphodiesterase activity"/>
    <property type="evidence" value="ECO:0007669"/>
    <property type="project" value="InterPro"/>
</dbReference>
<evidence type="ECO:0000259" key="1">
    <source>
        <dbReference type="Pfam" id="PF03372"/>
    </source>
</evidence>
<dbReference type="PANTHER" id="PTHR16320">
    <property type="entry name" value="SPHINGOMYELINASE FAMILY MEMBER"/>
    <property type="match status" value="1"/>
</dbReference>
<comment type="caution">
    <text evidence="3">The sequence shown here is derived from an EMBL/GenBank/DDBJ whole genome shotgun (WGS) entry which is preliminary data.</text>
</comment>
<dbReference type="GO" id="GO:0004527">
    <property type="term" value="F:exonuclease activity"/>
    <property type="evidence" value="ECO:0007669"/>
    <property type="project" value="UniProtKB-KW"/>
</dbReference>
<reference evidence="2" key="4">
    <citation type="submission" date="2023-12" db="EMBL/GenBank/DDBJ databases">
        <authorList>
            <person name="Sun Q."/>
            <person name="Inoue M."/>
        </authorList>
    </citation>
    <scope>NUCLEOTIDE SEQUENCE</scope>
    <source>
        <strain evidence="2">JCM 10667</strain>
    </source>
</reference>
<dbReference type="GO" id="GO:0004519">
    <property type="term" value="F:endonuclease activity"/>
    <property type="evidence" value="ECO:0007669"/>
    <property type="project" value="UniProtKB-KW"/>
</dbReference>
<evidence type="ECO:0000313" key="3">
    <source>
        <dbReference type="EMBL" id="MBB4778715.1"/>
    </source>
</evidence>
<dbReference type="InterPro" id="IPR005135">
    <property type="entry name" value="Endo/exonuclease/phosphatase"/>
</dbReference>
<dbReference type="Pfam" id="PF03372">
    <property type="entry name" value="Exo_endo_phos"/>
    <property type="match status" value="1"/>
</dbReference>
<protein>
    <submittedName>
        <fullName evidence="3">Endonuclease/exonuclease/phosphatase family metal-dependent hydrolase</fullName>
    </submittedName>
</protein>
<dbReference type="EMBL" id="BAAAHD010000034">
    <property type="protein sequence ID" value="GAA0574151.1"/>
    <property type="molecule type" value="Genomic_DNA"/>
</dbReference>